<dbReference type="PROSITE" id="PS51645">
    <property type="entry name" value="PHR_CRY_ALPHA_BETA"/>
    <property type="match status" value="1"/>
</dbReference>
<keyword evidence="18" id="KW-1185">Reference proteome</keyword>
<dbReference type="PROSITE" id="PS01084">
    <property type="entry name" value="DNA_PHOTOLYASES_2_2"/>
    <property type="match status" value="1"/>
</dbReference>
<evidence type="ECO:0000313" key="17">
    <source>
        <dbReference type="EMBL" id="GFS24470.1"/>
    </source>
</evidence>
<dbReference type="FunFam" id="1.10.579.10:FF:000002">
    <property type="entry name" value="Deoxyribodipyrimidine photolyase"/>
    <property type="match status" value="1"/>
</dbReference>
<dbReference type="InterPro" id="IPR014729">
    <property type="entry name" value="Rossmann-like_a/b/a_fold"/>
</dbReference>
<dbReference type="InterPro" id="IPR032673">
    <property type="entry name" value="DNA_photolyase_2_CS"/>
</dbReference>
<evidence type="ECO:0000259" key="16">
    <source>
        <dbReference type="PROSITE" id="PS51645"/>
    </source>
</evidence>
<keyword evidence="5" id="KW-0285">Flavoprotein</keyword>
<comment type="function">
    <text evidence="13">Involved in repair of UV radiation-induced DNA damage. Catalyzes the light-dependent monomerization (300-600 nm) of cyclobutyl pyrimidine dimers (in cis-syn configuration), which are formed between adjacent bases on the same DNA strand upon exposure to ultraviolet radiation.</text>
</comment>
<gene>
    <name evidence="17" type="ORF">ElyMa_007003800</name>
</gene>
<dbReference type="InterPro" id="IPR036134">
    <property type="entry name" value="Crypto/Photolyase_FAD-like_sf"/>
</dbReference>
<dbReference type="FunFam" id="1.25.40.80:FF:000004">
    <property type="entry name" value="Deoxyribodipyrimidine photolyase"/>
    <property type="match status" value="1"/>
</dbReference>
<evidence type="ECO:0000256" key="12">
    <source>
        <dbReference type="ARBA" id="ARBA00033999"/>
    </source>
</evidence>
<evidence type="ECO:0000256" key="3">
    <source>
        <dbReference type="ARBA" id="ARBA00013149"/>
    </source>
</evidence>
<comment type="caution">
    <text evidence="17">The sequence shown here is derived from an EMBL/GenBank/DDBJ whole genome shotgun (WGS) entry which is preliminary data.</text>
</comment>
<keyword evidence="7" id="KW-0274">FAD</keyword>
<evidence type="ECO:0000256" key="7">
    <source>
        <dbReference type="ARBA" id="ARBA00022827"/>
    </source>
</evidence>
<evidence type="ECO:0000256" key="14">
    <source>
        <dbReference type="ARBA" id="ARBA00083107"/>
    </source>
</evidence>
<dbReference type="InterPro" id="IPR006050">
    <property type="entry name" value="DNA_photolyase_N"/>
</dbReference>
<reference evidence="17 18" key="1">
    <citation type="journal article" date="2021" name="Elife">
        <title>Chloroplast acquisition without the gene transfer in kleptoplastic sea slugs, Plakobranchus ocellatus.</title>
        <authorList>
            <person name="Maeda T."/>
            <person name="Takahashi S."/>
            <person name="Yoshida T."/>
            <person name="Shimamura S."/>
            <person name="Takaki Y."/>
            <person name="Nagai Y."/>
            <person name="Toyoda A."/>
            <person name="Suzuki Y."/>
            <person name="Arimoto A."/>
            <person name="Ishii H."/>
            <person name="Satoh N."/>
            <person name="Nishiyama T."/>
            <person name="Hasebe M."/>
            <person name="Maruyama T."/>
            <person name="Minagawa J."/>
            <person name="Obokata J."/>
            <person name="Shigenobu S."/>
        </authorList>
    </citation>
    <scope>NUCLEOTIDE SEQUENCE [LARGE SCALE GENOMIC DNA]</scope>
</reference>
<dbReference type="Proteomes" id="UP000762676">
    <property type="component" value="Unassembled WGS sequence"/>
</dbReference>
<keyword evidence="9" id="KW-0234">DNA repair</keyword>
<dbReference type="InterPro" id="IPR052219">
    <property type="entry name" value="Photolyase_Class-2"/>
</dbReference>
<dbReference type="GO" id="GO:0000719">
    <property type="term" value="P:photoreactive repair"/>
    <property type="evidence" value="ECO:0007669"/>
    <property type="project" value="TreeGrafter"/>
</dbReference>
<dbReference type="SUPFAM" id="SSF52425">
    <property type="entry name" value="Cryptochrome/photolyase, N-terminal domain"/>
    <property type="match status" value="1"/>
</dbReference>
<dbReference type="AlphaFoldDB" id="A0AAV4JRV4"/>
<keyword evidence="8" id="KW-0238">DNA-binding</keyword>
<proteinExistence type="inferred from homology"/>
<feature type="region of interest" description="Disordered" evidence="15">
    <location>
        <begin position="92"/>
        <end position="193"/>
    </location>
</feature>
<dbReference type="Gene3D" id="1.10.579.10">
    <property type="entry name" value="DNA Cyclobutane Dipyrimidine Photolyase, subunit A, domain 3"/>
    <property type="match status" value="1"/>
</dbReference>
<dbReference type="NCBIfam" id="TIGR00591">
    <property type="entry name" value="phr2"/>
    <property type="match status" value="1"/>
</dbReference>
<dbReference type="PROSITE" id="PS01083">
    <property type="entry name" value="DNA_PHOTOLYASES_2_1"/>
    <property type="match status" value="1"/>
</dbReference>
<feature type="domain" description="Photolyase/cryptochrome alpha/beta" evidence="16">
    <location>
        <begin position="236"/>
        <end position="368"/>
    </location>
</feature>
<protein>
    <recommendedName>
        <fullName evidence="4">Deoxyribodipyrimidine photo-lyase</fullName>
        <ecNumber evidence="3">4.1.99.3</ecNumber>
    </recommendedName>
    <alternativeName>
        <fullName evidence="11">DNA photolyase</fullName>
    </alternativeName>
    <alternativeName>
        <fullName evidence="14">Photoreactivating enzyme</fullName>
    </alternativeName>
</protein>
<dbReference type="GO" id="GO:0003677">
    <property type="term" value="F:DNA binding"/>
    <property type="evidence" value="ECO:0007669"/>
    <property type="project" value="UniProtKB-KW"/>
</dbReference>
<name>A0AAV4JRV4_9GAST</name>
<dbReference type="GO" id="GO:0003904">
    <property type="term" value="F:deoxyribodipyrimidine photo-lyase activity"/>
    <property type="evidence" value="ECO:0007669"/>
    <property type="project" value="UniProtKB-EC"/>
</dbReference>
<dbReference type="EMBL" id="BMAT01013995">
    <property type="protein sequence ID" value="GFS24470.1"/>
    <property type="molecule type" value="Genomic_DNA"/>
</dbReference>
<dbReference type="Gene3D" id="1.25.40.80">
    <property type="match status" value="1"/>
</dbReference>
<evidence type="ECO:0000256" key="9">
    <source>
        <dbReference type="ARBA" id="ARBA00023204"/>
    </source>
</evidence>
<feature type="compositionally biased region" description="Basic and acidic residues" evidence="15">
    <location>
        <begin position="145"/>
        <end position="161"/>
    </location>
</feature>
<evidence type="ECO:0000256" key="11">
    <source>
        <dbReference type="ARBA" id="ARBA00031671"/>
    </source>
</evidence>
<sequence length="676" mass="77506">MLSSATRIIAFHKCKDLFSNLNNSLYSGLDLLGVKICCGSKRYFTVKQKVRVFQSQSLQPTSSAFCLAECVKNRFWHFSTFLQPQHFASAVMGEDSPTTSASKMSEESSSKKEAKEVAKAADAKASDTKLKNVDKNNKASSSAKAESKERPVRKVEKRKTTETNPEQSAAKKSKTEDQNGAAEPPVEDVENTDNEEFVKKINDRRKDVCADVSKFKFNKKRVRVLSEEEDFSEDSNGVVYWMSRDQRVQDNWAFLYAQRLAMKLEVPLHVCFCLVPKFLDATIRMYGFMMKGLAQVEKECRDLNIPFHLLYGEASKSIPPFLKEHNIGGIVTDFSPLRVPAKWVEDLKNALPSDVPLCQVDAHNLVPCWEASPKLEYGARTIRNKIHNQLGQFLTEFPPLVKHPHAPKKMPQITDWKKADGTLKVDRSVSEVTWAKPGTQAGYKTLQSFCERRLKHFASSRNDPNKQALSNLSPWIHFGQISVQRCILTVRLYRNKSSESVNAFIEEAVIRRELADNFCYYNKHYDSIKGAYDWAKKSLALHKGDKRPYIYTRDELENSKTHDDLWNAAQYQLVLEGKMHGFLRMYWAKKILEWTTSPEEALEISIYLNDRFSLDGRDPNGYVGCMWSICGIHDQGWAERAVFGKIRYMNYQGCKRKFDVPGFVLRYKKKKMEAKK</sequence>
<dbReference type="Pfam" id="PF00875">
    <property type="entry name" value="DNA_photolyase"/>
    <property type="match status" value="1"/>
</dbReference>
<dbReference type="SUPFAM" id="SSF48173">
    <property type="entry name" value="Cryptochrome/photolyase FAD-binding domain"/>
    <property type="match status" value="1"/>
</dbReference>
<dbReference type="GO" id="GO:0009650">
    <property type="term" value="P:UV protection"/>
    <property type="evidence" value="ECO:0007669"/>
    <property type="project" value="UniProtKB-ARBA"/>
</dbReference>
<comment type="similarity">
    <text evidence="2">Belongs to the DNA photolyase class-2 family.</text>
</comment>
<evidence type="ECO:0000256" key="10">
    <source>
        <dbReference type="ARBA" id="ARBA00023239"/>
    </source>
</evidence>
<dbReference type="InterPro" id="IPR008148">
    <property type="entry name" value="DNA_photolyase_2"/>
</dbReference>
<evidence type="ECO:0000256" key="5">
    <source>
        <dbReference type="ARBA" id="ARBA00022630"/>
    </source>
</evidence>
<evidence type="ECO:0000256" key="2">
    <source>
        <dbReference type="ARBA" id="ARBA00006409"/>
    </source>
</evidence>
<feature type="compositionally biased region" description="Basic and acidic residues" evidence="15">
    <location>
        <begin position="104"/>
        <end position="137"/>
    </location>
</feature>
<evidence type="ECO:0000256" key="13">
    <source>
        <dbReference type="ARBA" id="ARBA00059220"/>
    </source>
</evidence>
<dbReference type="Gene3D" id="3.40.50.620">
    <property type="entry name" value="HUPs"/>
    <property type="match status" value="1"/>
</dbReference>
<keyword evidence="10" id="KW-0456">Lyase</keyword>
<accession>A0AAV4JRV4</accession>
<organism evidence="17 18">
    <name type="scientific">Elysia marginata</name>
    <dbReference type="NCBI Taxonomy" id="1093978"/>
    <lineage>
        <taxon>Eukaryota</taxon>
        <taxon>Metazoa</taxon>
        <taxon>Spiralia</taxon>
        <taxon>Lophotrochozoa</taxon>
        <taxon>Mollusca</taxon>
        <taxon>Gastropoda</taxon>
        <taxon>Heterobranchia</taxon>
        <taxon>Euthyneura</taxon>
        <taxon>Panpulmonata</taxon>
        <taxon>Sacoglossa</taxon>
        <taxon>Placobranchoidea</taxon>
        <taxon>Plakobranchidae</taxon>
        <taxon>Elysia</taxon>
    </lineage>
</organism>
<evidence type="ECO:0000256" key="4">
    <source>
        <dbReference type="ARBA" id="ARBA00014046"/>
    </source>
</evidence>
<keyword evidence="6" id="KW-0227">DNA damage</keyword>
<evidence type="ECO:0000256" key="6">
    <source>
        <dbReference type="ARBA" id="ARBA00022763"/>
    </source>
</evidence>
<comment type="cofactor">
    <cofactor evidence="1">
        <name>FAD</name>
        <dbReference type="ChEBI" id="CHEBI:57692"/>
    </cofactor>
</comment>
<evidence type="ECO:0000313" key="18">
    <source>
        <dbReference type="Proteomes" id="UP000762676"/>
    </source>
</evidence>
<dbReference type="EC" id="4.1.99.3" evidence="3"/>
<dbReference type="FunFam" id="3.40.50.620:FF:000110">
    <property type="entry name" value="Deoxyribodipyrimidine photolyase"/>
    <property type="match status" value="1"/>
</dbReference>
<dbReference type="InterPro" id="IPR036155">
    <property type="entry name" value="Crypto/Photolyase_N_sf"/>
</dbReference>
<dbReference type="PANTHER" id="PTHR10211:SF0">
    <property type="entry name" value="DEOXYRIBODIPYRIMIDINE PHOTO-LYASE"/>
    <property type="match status" value="1"/>
</dbReference>
<dbReference type="PANTHER" id="PTHR10211">
    <property type="entry name" value="DEOXYRIBODIPYRIMIDINE PHOTOLYASE"/>
    <property type="match status" value="1"/>
</dbReference>
<comment type="catalytic activity">
    <reaction evidence="12">
        <text>cyclobutadipyrimidine (in DNA) = 2 pyrimidine residues (in DNA).</text>
        <dbReference type="EC" id="4.1.99.3"/>
    </reaction>
</comment>
<evidence type="ECO:0000256" key="1">
    <source>
        <dbReference type="ARBA" id="ARBA00001974"/>
    </source>
</evidence>
<evidence type="ECO:0000256" key="15">
    <source>
        <dbReference type="SAM" id="MobiDB-lite"/>
    </source>
</evidence>
<evidence type="ECO:0000256" key="8">
    <source>
        <dbReference type="ARBA" id="ARBA00023125"/>
    </source>
</evidence>